<name>A0ABT5JSB6_9SPHN</name>
<evidence type="ECO:0000259" key="3">
    <source>
        <dbReference type="Pfam" id="PF12849"/>
    </source>
</evidence>
<dbReference type="InterPro" id="IPR050811">
    <property type="entry name" value="Phosphate_ABC_transporter"/>
</dbReference>
<evidence type="ECO:0000256" key="1">
    <source>
        <dbReference type="ARBA" id="ARBA00022729"/>
    </source>
</evidence>
<dbReference type="PROSITE" id="PS51257">
    <property type="entry name" value="PROKAR_LIPOPROTEIN"/>
    <property type="match status" value="1"/>
</dbReference>
<comment type="caution">
    <text evidence="4">The sequence shown here is derived from an EMBL/GenBank/DDBJ whole genome shotgun (WGS) entry which is preliminary data.</text>
</comment>
<protein>
    <submittedName>
        <fullName evidence="4">Substrate-binding domain-containing protein</fullName>
    </submittedName>
</protein>
<dbReference type="RefSeq" id="WP_273678704.1">
    <property type="nucleotide sequence ID" value="NZ_JAQQXQ010000010.1"/>
</dbReference>
<evidence type="ECO:0000313" key="5">
    <source>
        <dbReference type="Proteomes" id="UP001216558"/>
    </source>
</evidence>
<organism evidence="4 5">
    <name type="scientific">Erythrobacter fulvus</name>
    <dbReference type="NCBI Taxonomy" id="2987523"/>
    <lineage>
        <taxon>Bacteria</taxon>
        <taxon>Pseudomonadati</taxon>
        <taxon>Pseudomonadota</taxon>
        <taxon>Alphaproteobacteria</taxon>
        <taxon>Sphingomonadales</taxon>
        <taxon>Erythrobacteraceae</taxon>
        <taxon>Erythrobacter/Porphyrobacter group</taxon>
        <taxon>Erythrobacter</taxon>
    </lineage>
</organism>
<dbReference type="EMBL" id="JAQQXQ010000010">
    <property type="protein sequence ID" value="MDC8755494.1"/>
    <property type="molecule type" value="Genomic_DNA"/>
</dbReference>
<dbReference type="InterPro" id="IPR024370">
    <property type="entry name" value="PBP_domain"/>
</dbReference>
<evidence type="ECO:0000256" key="2">
    <source>
        <dbReference type="SAM" id="SignalP"/>
    </source>
</evidence>
<keyword evidence="5" id="KW-1185">Reference proteome</keyword>
<sequence>MSLRIPAIARTGAALALAALALSACDSGGGASRNSVHAVGSSTVYPFAKLVAENFARSNTDFRSPLIESTGTGNGIQLFCKGLGANTPDMVNASRRMKDSEFDNCAANKVDEIMELQVGLDGIAFASAKGGIMLNLSPKTVYEALAASPYGKEQTAKTWKDVDPALPADPILVYGPPSTSGTRDALKELILEAGCKSDPAMKALKDSDENKYKQVCTEVRDDGAYVDQGEQDNLIVQKIESNPRAVGIFGYSYLEENLDKVQGLPMNGVQPTYENIASFAYPGARPLYVYVKKAHMRAIPGLGAYLDEWVKSWDKDGPLAKIGMVAMTPEAMQANAAKVREQTVLTREELAAK</sequence>
<dbReference type="Gene3D" id="3.40.190.10">
    <property type="entry name" value="Periplasmic binding protein-like II"/>
    <property type="match status" value="2"/>
</dbReference>
<reference evidence="4 5" key="1">
    <citation type="submission" date="2022-10" db="EMBL/GenBank/DDBJ databases">
        <title>Erythrobacter sp. sf7 Genome sequencing.</title>
        <authorList>
            <person name="Park S."/>
        </authorList>
    </citation>
    <scope>NUCLEOTIDE SEQUENCE [LARGE SCALE GENOMIC DNA]</scope>
    <source>
        <strain evidence="5">sf7</strain>
    </source>
</reference>
<dbReference type="Pfam" id="PF12849">
    <property type="entry name" value="PBP_like_2"/>
    <property type="match status" value="1"/>
</dbReference>
<keyword evidence="1 2" id="KW-0732">Signal</keyword>
<dbReference type="PANTHER" id="PTHR30570">
    <property type="entry name" value="PERIPLASMIC PHOSPHATE BINDING COMPONENT OF PHOSPHATE ABC TRANSPORTER"/>
    <property type="match status" value="1"/>
</dbReference>
<dbReference type="Proteomes" id="UP001216558">
    <property type="component" value="Unassembled WGS sequence"/>
</dbReference>
<accession>A0ABT5JSB6</accession>
<feature type="domain" description="PBP" evidence="3">
    <location>
        <begin position="29"/>
        <end position="308"/>
    </location>
</feature>
<feature type="signal peptide" evidence="2">
    <location>
        <begin position="1"/>
        <end position="24"/>
    </location>
</feature>
<gene>
    <name evidence="4" type="ORF">OIK40_12665</name>
</gene>
<dbReference type="SUPFAM" id="SSF53850">
    <property type="entry name" value="Periplasmic binding protein-like II"/>
    <property type="match status" value="1"/>
</dbReference>
<proteinExistence type="predicted"/>
<dbReference type="PANTHER" id="PTHR30570:SF1">
    <property type="entry name" value="PHOSPHATE-BINDING PROTEIN PSTS"/>
    <property type="match status" value="1"/>
</dbReference>
<evidence type="ECO:0000313" key="4">
    <source>
        <dbReference type="EMBL" id="MDC8755494.1"/>
    </source>
</evidence>
<feature type="chain" id="PRO_5045328484" evidence="2">
    <location>
        <begin position="25"/>
        <end position="353"/>
    </location>
</feature>